<gene>
    <name evidence="5" type="ORF">SAMN02745117_00062</name>
</gene>
<dbReference type="InterPro" id="IPR044946">
    <property type="entry name" value="Restrct_endonuc_typeI_TRD_sf"/>
</dbReference>
<dbReference type="Gene3D" id="3.90.220.20">
    <property type="entry name" value="DNA methylase specificity domains"/>
    <property type="match status" value="2"/>
</dbReference>
<dbReference type="OrthoDB" id="9798929at2"/>
<name>A0A1M4SB90_9BURK</name>
<keyword evidence="3" id="KW-0238">DNA-binding</keyword>
<dbReference type="Proteomes" id="UP000184327">
    <property type="component" value="Unassembled WGS sequence"/>
</dbReference>
<dbReference type="EMBL" id="FQUZ01000001">
    <property type="protein sequence ID" value="SHE29405.1"/>
    <property type="molecule type" value="Genomic_DNA"/>
</dbReference>
<sequence>MAFEWSEYAFGELCTITRGASPRPINAFLSKTGMPWIKIADATSSDSRFLETTNECIKLEGVKSSVRVFPGDLILSNSATPGLPKFVMIEACIHDGWMLLRKFKGLDKNFAYWLLINERKTLIAQGNGSVFTNLKTDILKLHRVRIPDLATQFKIAQILDPIAVKIDLNRRINQTLEAMAQAIFKSWFVDFDPVKARISAIKQGEDPLRAAMRVISGKTDAELDQMPREHHDQLAATAALFPDAMEESELGEIPKGWKVSTIGETVEIAGGATPDTKNESYWNPPEHFWTSPKDLSGVQSPVLLTTERKVSTAGLSRIGSGLLPKGTLLISSRAPIGYLAITQVPVAINQGYIAMLPGGKLPPLYLLMWCQQNMEEIKGQANGSTFMEISKKAFRPMLIINPGSILLDRFLGVVAPLFGKLVEGVKESSQLAELRDTLLPKLLSGELSVADLDKEAALS</sequence>
<dbReference type="Pfam" id="PF01420">
    <property type="entry name" value="Methylase_S"/>
    <property type="match status" value="2"/>
</dbReference>
<evidence type="ECO:0000313" key="5">
    <source>
        <dbReference type="EMBL" id="SHE29405.1"/>
    </source>
</evidence>
<comment type="similarity">
    <text evidence="1">Belongs to the type-I restriction system S methylase family.</text>
</comment>
<evidence type="ECO:0000259" key="4">
    <source>
        <dbReference type="Pfam" id="PF01420"/>
    </source>
</evidence>
<evidence type="ECO:0000256" key="2">
    <source>
        <dbReference type="ARBA" id="ARBA00022747"/>
    </source>
</evidence>
<feature type="domain" description="Type I restriction modification DNA specificity" evidence="4">
    <location>
        <begin position="254"/>
        <end position="395"/>
    </location>
</feature>
<organism evidence="5 6">
    <name type="scientific">Lampropedia hyalina DSM 16112</name>
    <dbReference type="NCBI Taxonomy" id="1122156"/>
    <lineage>
        <taxon>Bacteria</taxon>
        <taxon>Pseudomonadati</taxon>
        <taxon>Pseudomonadota</taxon>
        <taxon>Betaproteobacteria</taxon>
        <taxon>Burkholderiales</taxon>
        <taxon>Comamonadaceae</taxon>
        <taxon>Lampropedia</taxon>
    </lineage>
</organism>
<dbReference type="PANTHER" id="PTHR30408:SF13">
    <property type="entry name" value="TYPE I RESTRICTION ENZYME HINDI SPECIFICITY SUBUNIT"/>
    <property type="match status" value="1"/>
</dbReference>
<dbReference type="GO" id="GO:0009307">
    <property type="term" value="P:DNA restriction-modification system"/>
    <property type="evidence" value="ECO:0007669"/>
    <property type="project" value="UniProtKB-KW"/>
</dbReference>
<proteinExistence type="inferred from homology"/>
<keyword evidence="2" id="KW-0680">Restriction system</keyword>
<dbReference type="PANTHER" id="PTHR30408">
    <property type="entry name" value="TYPE-1 RESTRICTION ENZYME ECOKI SPECIFICITY PROTEIN"/>
    <property type="match status" value="1"/>
</dbReference>
<dbReference type="RefSeq" id="WP_073353270.1">
    <property type="nucleotide sequence ID" value="NZ_FQUZ01000001.1"/>
</dbReference>
<evidence type="ECO:0000256" key="3">
    <source>
        <dbReference type="ARBA" id="ARBA00023125"/>
    </source>
</evidence>
<dbReference type="InterPro" id="IPR000055">
    <property type="entry name" value="Restrct_endonuc_typeI_TRD"/>
</dbReference>
<dbReference type="SUPFAM" id="SSF116734">
    <property type="entry name" value="DNA methylase specificity domain"/>
    <property type="match status" value="2"/>
</dbReference>
<protein>
    <submittedName>
        <fullName evidence="5">Type I restriction enzyme, S subunit</fullName>
    </submittedName>
</protein>
<dbReference type="CDD" id="cd17283">
    <property type="entry name" value="RMtype1_S_Hpy180ORF7835P_TRD2-CR2_like"/>
    <property type="match status" value="1"/>
</dbReference>
<feature type="domain" description="Type I restriction modification DNA specificity" evidence="4">
    <location>
        <begin position="4"/>
        <end position="177"/>
    </location>
</feature>
<evidence type="ECO:0000256" key="1">
    <source>
        <dbReference type="ARBA" id="ARBA00010923"/>
    </source>
</evidence>
<keyword evidence="6" id="KW-1185">Reference proteome</keyword>
<reference evidence="5 6" key="1">
    <citation type="submission" date="2016-11" db="EMBL/GenBank/DDBJ databases">
        <authorList>
            <person name="Jaros S."/>
            <person name="Januszkiewicz K."/>
            <person name="Wedrychowicz H."/>
        </authorList>
    </citation>
    <scope>NUCLEOTIDE SEQUENCE [LARGE SCALE GENOMIC DNA]</scope>
    <source>
        <strain evidence="5 6">DSM 16112</strain>
    </source>
</reference>
<dbReference type="STRING" id="1122156.SAMN02745117_00062"/>
<dbReference type="GO" id="GO:0003677">
    <property type="term" value="F:DNA binding"/>
    <property type="evidence" value="ECO:0007669"/>
    <property type="project" value="UniProtKB-KW"/>
</dbReference>
<dbReference type="AlphaFoldDB" id="A0A1M4SB90"/>
<dbReference type="InterPro" id="IPR052021">
    <property type="entry name" value="Type-I_RS_S_subunit"/>
</dbReference>
<evidence type="ECO:0000313" key="6">
    <source>
        <dbReference type="Proteomes" id="UP000184327"/>
    </source>
</evidence>
<accession>A0A1M4SB90</accession>